<evidence type="ECO:0000256" key="3">
    <source>
        <dbReference type="ARBA" id="ARBA00022475"/>
    </source>
</evidence>
<keyword evidence="4" id="KW-0547">Nucleotide-binding</keyword>
<feature type="non-terminal residue" evidence="9">
    <location>
        <position position="1"/>
    </location>
</feature>
<proteinExistence type="predicted"/>
<sequence length="304" mass="33683">KRYDALAAVDGIDFNVPEGSVFAFLGPNGAGKTTTTEMLEGLRRRTSGDIRVLGLDPWTDGRELHHQIGVIPQEFRFFEKVTPKEAIVYYGRLFGKRPDPAALLDQVQLTDKAHSRFDTLSGGQKQKLGLALSLVDEPRVCFLDEPTTGLDPHARRAIWKVVQDLKRDGRTVFLTTHYLEEAELLADQVAIINHGRIVARGTPREIIETYGGPERLRVQGSPELAEYVRQKLGIAVRYESGRLDIALREKGDTLRILSVIDASGFPWNGFATERDTLEDVFVHLVGQMDEGVLKSAVPTVGGAP</sequence>
<name>T1C1H9_9ZZZZ</name>
<dbReference type="InterPro" id="IPR017871">
    <property type="entry name" value="ABC_transporter-like_CS"/>
</dbReference>
<evidence type="ECO:0000256" key="4">
    <source>
        <dbReference type="ARBA" id="ARBA00022741"/>
    </source>
</evidence>
<dbReference type="InterPro" id="IPR050763">
    <property type="entry name" value="ABC_transporter_ATP-binding"/>
</dbReference>
<gene>
    <name evidence="9" type="ORF">B1B_07946</name>
</gene>
<evidence type="ECO:0000256" key="2">
    <source>
        <dbReference type="ARBA" id="ARBA00022448"/>
    </source>
</evidence>
<dbReference type="PANTHER" id="PTHR42711">
    <property type="entry name" value="ABC TRANSPORTER ATP-BINDING PROTEIN"/>
    <property type="match status" value="1"/>
</dbReference>
<dbReference type="PANTHER" id="PTHR42711:SF16">
    <property type="entry name" value="ABC TRANSPORTER ATP-BINDING PROTEIN"/>
    <property type="match status" value="1"/>
</dbReference>
<dbReference type="SMART" id="SM00382">
    <property type="entry name" value="AAA"/>
    <property type="match status" value="1"/>
</dbReference>
<dbReference type="AlphaFoldDB" id="T1C1H9"/>
<dbReference type="PROSITE" id="PS00211">
    <property type="entry name" value="ABC_TRANSPORTER_1"/>
    <property type="match status" value="1"/>
</dbReference>
<dbReference type="Pfam" id="PF00005">
    <property type="entry name" value="ABC_tran"/>
    <property type="match status" value="1"/>
</dbReference>
<dbReference type="Gene3D" id="3.40.50.300">
    <property type="entry name" value="P-loop containing nucleotide triphosphate hydrolases"/>
    <property type="match status" value="1"/>
</dbReference>
<dbReference type="PROSITE" id="PS50893">
    <property type="entry name" value="ABC_TRANSPORTER_2"/>
    <property type="match status" value="1"/>
</dbReference>
<keyword evidence="7" id="KW-0472">Membrane</keyword>
<comment type="caution">
    <text evidence="9">The sequence shown here is derived from an EMBL/GenBank/DDBJ whole genome shotgun (WGS) entry which is preliminary data.</text>
</comment>
<accession>T1C1H9</accession>
<evidence type="ECO:0000259" key="8">
    <source>
        <dbReference type="PROSITE" id="PS50893"/>
    </source>
</evidence>
<evidence type="ECO:0000256" key="6">
    <source>
        <dbReference type="ARBA" id="ARBA00022967"/>
    </source>
</evidence>
<dbReference type="GO" id="GO:0016887">
    <property type="term" value="F:ATP hydrolysis activity"/>
    <property type="evidence" value="ECO:0007669"/>
    <property type="project" value="InterPro"/>
</dbReference>
<dbReference type="SUPFAM" id="SSF52540">
    <property type="entry name" value="P-loop containing nucleoside triphosphate hydrolases"/>
    <property type="match status" value="1"/>
</dbReference>
<comment type="subcellular location">
    <subcellularLocation>
        <location evidence="1">Cell membrane</location>
    </subcellularLocation>
</comment>
<keyword evidence="3" id="KW-1003">Cell membrane</keyword>
<reference evidence="9" key="1">
    <citation type="submission" date="2013-08" db="EMBL/GenBank/DDBJ databases">
        <authorList>
            <person name="Mendez C."/>
            <person name="Richter M."/>
            <person name="Ferrer M."/>
            <person name="Sanchez J."/>
        </authorList>
    </citation>
    <scope>NUCLEOTIDE SEQUENCE</scope>
</reference>
<evidence type="ECO:0000256" key="5">
    <source>
        <dbReference type="ARBA" id="ARBA00022840"/>
    </source>
</evidence>
<evidence type="ECO:0000256" key="7">
    <source>
        <dbReference type="ARBA" id="ARBA00023136"/>
    </source>
</evidence>
<dbReference type="GO" id="GO:0005886">
    <property type="term" value="C:plasma membrane"/>
    <property type="evidence" value="ECO:0007669"/>
    <property type="project" value="UniProtKB-SubCell"/>
</dbReference>
<keyword evidence="2" id="KW-0813">Transport</keyword>
<organism evidence="9">
    <name type="scientific">mine drainage metagenome</name>
    <dbReference type="NCBI Taxonomy" id="410659"/>
    <lineage>
        <taxon>unclassified sequences</taxon>
        <taxon>metagenomes</taxon>
        <taxon>ecological metagenomes</taxon>
    </lineage>
</organism>
<keyword evidence="5 9" id="KW-0067">ATP-binding</keyword>
<feature type="domain" description="ABC transporter" evidence="8">
    <location>
        <begin position="1"/>
        <end position="219"/>
    </location>
</feature>
<dbReference type="InterPro" id="IPR003439">
    <property type="entry name" value="ABC_transporter-like_ATP-bd"/>
</dbReference>
<protein>
    <submittedName>
        <fullName evidence="9">ABC transporter ATP-binding protein</fullName>
    </submittedName>
</protein>
<evidence type="ECO:0000313" key="9">
    <source>
        <dbReference type="EMBL" id="EQD60000.1"/>
    </source>
</evidence>
<dbReference type="InterPro" id="IPR027417">
    <property type="entry name" value="P-loop_NTPase"/>
</dbReference>
<evidence type="ECO:0000256" key="1">
    <source>
        <dbReference type="ARBA" id="ARBA00004236"/>
    </source>
</evidence>
<dbReference type="InterPro" id="IPR003593">
    <property type="entry name" value="AAA+_ATPase"/>
</dbReference>
<dbReference type="FunFam" id="3.40.50.300:FF:000589">
    <property type="entry name" value="ABC transporter, ATP-binding subunit"/>
    <property type="match status" value="1"/>
</dbReference>
<dbReference type="EMBL" id="AUZY01005111">
    <property type="protein sequence ID" value="EQD60000.1"/>
    <property type="molecule type" value="Genomic_DNA"/>
</dbReference>
<reference evidence="9" key="2">
    <citation type="journal article" date="2014" name="ISME J.">
        <title>Microbial stratification in low pH oxic and suboxic macroscopic growths along an acid mine drainage.</title>
        <authorList>
            <person name="Mendez-Garcia C."/>
            <person name="Mesa V."/>
            <person name="Sprenger R.R."/>
            <person name="Richter M."/>
            <person name="Diez M.S."/>
            <person name="Solano J."/>
            <person name="Bargiela R."/>
            <person name="Golyshina O.V."/>
            <person name="Manteca A."/>
            <person name="Ramos J.L."/>
            <person name="Gallego J.R."/>
            <person name="Llorente I."/>
            <person name="Martins Dos Santos V.A."/>
            <person name="Jensen O.N."/>
            <person name="Pelaez A.I."/>
            <person name="Sanchez J."/>
            <person name="Ferrer M."/>
        </authorList>
    </citation>
    <scope>NUCLEOTIDE SEQUENCE</scope>
</reference>
<dbReference type="GO" id="GO:0005524">
    <property type="term" value="F:ATP binding"/>
    <property type="evidence" value="ECO:0007669"/>
    <property type="project" value="UniProtKB-KW"/>
</dbReference>
<keyword evidence="6" id="KW-1278">Translocase</keyword>